<dbReference type="RefSeq" id="WP_123124427.1">
    <property type="nucleotide sequence ID" value="NZ_RJJC01000001.1"/>
</dbReference>
<keyword evidence="3" id="KW-1185">Reference proteome</keyword>
<protein>
    <submittedName>
        <fullName evidence="2">Uncharacterized protein</fullName>
    </submittedName>
</protein>
<comment type="caution">
    <text evidence="2">The sequence shown here is derived from an EMBL/GenBank/DDBJ whole genome shotgun (WGS) entry which is preliminary data.</text>
</comment>
<dbReference type="EMBL" id="RJJC01000001">
    <property type="protein sequence ID" value="RNJ27135.1"/>
    <property type="molecule type" value="Genomic_DNA"/>
</dbReference>
<dbReference type="AlphaFoldDB" id="A0AAJ4RAA6"/>
<reference evidence="2 3" key="1">
    <citation type="submission" date="2018-11" db="EMBL/GenBank/DDBJ databases">
        <title>Genome sequences of Natronomonas sp. CBA1133.</title>
        <authorList>
            <person name="Roh S.W."/>
            <person name="Cha I.-T."/>
        </authorList>
    </citation>
    <scope>NUCLEOTIDE SEQUENCE [LARGE SCALE GENOMIC DNA]</scope>
    <source>
        <strain evidence="2 3">CBA1133</strain>
    </source>
</reference>
<feature type="region of interest" description="Disordered" evidence="1">
    <location>
        <begin position="128"/>
        <end position="148"/>
    </location>
</feature>
<gene>
    <name evidence="2" type="ORF">Nmn1133_10935</name>
</gene>
<evidence type="ECO:0000313" key="2">
    <source>
        <dbReference type="EMBL" id="RNJ27135.1"/>
    </source>
</evidence>
<dbReference type="Proteomes" id="UP000270581">
    <property type="component" value="Unassembled WGS sequence"/>
</dbReference>
<sequence>MSENSHIETALDESLVARAGAAIRATLASSPPADALRRLERAVEETVRNSWLYRWLTAEPDPTVVTIDLRETHTVGPVLALLEWVVTPLWTRWQQSALREKSGTIAGHGQRIVESSRVATWLARLFVPPEPPDAENGDGDAREDAQAR</sequence>
<feature type="compositionally biased region" description="Basic and acidic residues" evidence="1">
    <location>
        <begin position="139"/>
        <end position="148"/>
    </location>
</feature>
<evidence type="ECO:0000256" key="1">
    <source>
        <dbReference type="SAM" id="MobiDB-lite"/>
    </source>
</evidence>
<evidence type="ECO:0000313" key="3">
    <source>
        <dbReference type="Proteomes" id="UP000270581"/>
    </source>
</evidence>
<name>A0AAJ4RAA6_9EURY</name>
<accession>A0AAJ4RAA6</accession>
<proteinExistence type="predicted"/>
<organism evidence="2 3">
    <name type="scientific">Halosegnis longus</name>
    <dbReference type="NCBI Taxonomy" id="2216012"/>
    <lineage>
        <taxon>Archaea</taxon>
        <taxon>Methanobacteriati</taxon>
        <taxon>Methanobacteriota</taxon>
        <taxon>Stenosarchaea group</taxon>
        <taxon>Halobacteria</taxon>
        <taxon>Halobacteriales</taxon>
        <taxon>Natronomonadaceae</taxon>
        <taxon>Halosegnis</taxon>
    </lineage>
</organism>